<evidence type="ECO:0000256" key="1">
    <source>
        <dbReference type="SAM" id="MobiDB-lite"/>
    </source>
</evidence>
<organism evidence="3 4">
    <name type="scientific">Xylaria arbuscula</name>
    <dbReference type="NCBI Taxonomy" id="114810"/>
    <lineage>
        <taxon>Eukaryota</taxon>
        <taxon>Fungi</taxon>
        <taxon>Dikarya</taxon>
        <taxon>Ascomycota</taxon>
        <taxon>Pezizomycotina</taxon>
        <taxon>Sordariomycetes</taxon>
        <taxon>Xylariomycetidae</taxon>
        <taxon>Xylariales</taxon>
        <taxon>Xylariaceae</taxon>
        <taxon>Xylaria</taxon>
    </lineage>
</organism>
<reference evidence="3" key="1">
    <citation type="submission" date="2022-07" db="EMBL/GenBank/DDBJ databases">
        <title>Genome Sequence of Xylaria arbuscula.</title>
        <authorList>
            <person name="Buettner E."/>
        </authorList>
    </citation>
    <scope>NUCLEOTIDE SEQUENCE</scope>
    <source>
        <strain evidence="3">VT107</strain>
    </source>
</reference>
<dbReference type="Pfam" id="PF14420">
    <property type="entry name" value="Clr5"/>
    <property type="match status" value="1"/>
</dbReference>
<feature type="domain" description="Clr5" evidence="2">
    <location>
        <begin position="16"/>
        <end position="66"/>
    </location>
</feature>
<feature type="region of interest" description="Disordered" evidence="1">
    <location>
        <begin position="126"/>
        <end position="159"/>
    </location>
</feature>
<proteinExistence type="predicted"/>
<dbReference type="InterPro" id="IPR025676">
    <property type="entry name" value="Clr5_dom"/>
</dbReference>
<protein>
    <recommendedName>
        <fullName evidence="2">Clr5 domain-containing protein</fullName>
    </recommendedName>
</protein>
<keyword evidence="4" id="KW-1185">Reference proteome</keyword>
<dbReference type="Proteomes" id="UP001148614">
    <property type="component" value="Unassembled WGS sequence"/>
</dbReference>
<dbReference type="EMBL" id="JANPWZ010001439">
    <property type="protein sequence ID" value="KAJ3565798.1"/>
    <property type="molecule type" value="Genomic_DNA"/>
</dbReference>
<evidence type="ECO:0000259" key="2">
    <source>
        <dbReference type="Pfam" id="PF14420"/>
    </source>
</evidence>
<comment type="caution">
    <text evidence="3">The sequence shown here is derived from an EMBL/GenBank/DDBJ whole genome shotgun (WGS) entry which is preliminary data.</text>
</comment>
<dbReference type="AlphaFoldDB" id="A0A9W8NAT6"/>
<evidence type="ECO:0000313" key="3">
    <source>
        <dbReference type="EMBL" id="KAJ3565798.1"/>
    </source>
</evidence>
<name>A0A9W8NAT6_9PEZI</name>
<gene>
    <name evidence="3" type="ORF">NPX13_g7365</name>
</gene>
<accession>A0A9W8NAT6</accession>
<evidence type="ECO:0000313" key="4">
    <source>
        <dbReference type="Proteomes" id="UP001148614"/>
    </source>
</evidence>
<feature type="compositionally biased region" description="Basic and acidic residues" evidence="1">
    <location>
        <begin position="149"/>
        <end position="159"/>
    </location>
</feature>
<sequence length="159" mass="18017">MASSPSQQRATSNNIWTQNALLIKQLYIIKDLPLREVRRILQKNHGFPAFSMKLYEKKIKQLGLRKNLPKSDWAIVKAHLDARGDKASAVYVCGVRRSKKTINTGIAQLKGSLTDNAQLYPLPEYLEVRTPSPPPGNDRHHTSSSPIDVEPRDHRQPED</sequence>